<keyword evidence="2" id="KW-1185">Reference proteome</keyword>
<organism evidence="1 2">
    <name type="scientific">Hyunsoonleella pacifica</name>
    <dbReference type="NCBI Taxonomy" id="1080224"/>
    <lineage>
        <taxon>Bacteria</taxon>
        <taxon>Pseudomonadati</taxon>
        <taxon>Bacteroidota</taxon>
        <taxon>Flavobacteriia</taxon>
        <taxon>Flavobacteriales</taxon>
        <taxon>Flavobacteriaceae</taxon>
    </lineage>
</organism>
<dbReference type="Proteomes" id="UP000292372">
    <property type="component" value="Unassembled WGS sequence"/>
</dbReference>
<dbReference type="InterPro" id="IPR013783">
    <property type="entry name" value="Ig-like_fold"/>
</dbReference>
<dbReference type="PROSITE" id="PS51257">
    <property type="entry name" value="PROKAR_LIPOPROTEIN"/>
    <property type="match status" value="1"/>
</dbReference>
<dbReference type="OrthoDB" id="1121506at2"/>
<accession>A0A4Q9FM58</accession>
<comment type="caution">
    <text evidence="1">The sequence shown here is derived from an EMBL/GenBank/DDBJ whole genome shotgun (WGS) entry which is preliminary data.</text>
</comment>
<evidence type="ECO:0000313" key="2">
    <source>
        <dbReference type="Proteomes" id="UP000292372"/>
    </source>
</evidence>
<dbReference type="AlphaFoldDB" id="A0A4Q9FM58"/>
<dbReference type="RefSeq" id="WP_130938469.1">
    <property type="nucleotide sequence ID" value="NZ_BMEE01000001.1"/>
</dbReference>
<reference evidence="1 2" key="1">
    <citation type="journal article" date="2015" name="Int. J. Syst. Evol. Microbiol.">
        <title>Hyunsoonleella pacifica sp. nov., isolated from seawater of South Pacific Gyre.</title>
        <authorList>
            <person name="Gao X."/>
            <person name="Zhang Z."/>
            <person name="Dai X."/>
            <person name="Zhang X.H."/>
        </authorList>
    </citation>
    <scope>NUCLEOTIDE SEQUENCE [LARGE SCALE GENOMIC DNA]</scope>
    <source>
        <strain evidence="1 2">SW033</strain>
    </source>
</reference>
<evidence type="ECO:0008006" key="3">
    <source>
        <dbReference type="Google" id="ProtNLM"/>
    </source>
</evidence>
<gene>
    <name evidence="1" type="ORF">EYD46_17480</name>
</gene>
<evidence type="ECO:0000313" key="1">
    <source>
        <dbReference type="EMBL" id="TBN11959.1"/>
    </source>
</evidence>
<sequence>MKTLSKCLLLFLAIICSCDDILEEDITNDTVQIIYPVANTSFDGNTVRFSWQSLDGADEYRVQITTIDQLNTIDTLVPSTELKYTLNTGDYQWRVRGENFAYQSAYTFPINFSVKETNDLSGQFVALQSPSENLYTNIPVTIFNWNTINAAESYNFQLIKKTTAGEQTVFQEANIMSNSITIEASVINEDAEYIWKLKAVNTTSESEFSERSLFLDTTAPNQPGLSEPANENTISPSMVTFNWTNGTDTGDLKSEITNTLEIAADSDFNNIVHNANTVNNSLQYEFTTPNTYYWRVIAIDAASNKSDYSIVRSIIVE</sequence>
<dbReference type="EMBL" id="SIRS01000009">
    <property type="protein sequence ID" value="TBN11959.1"/>
    <property type="molecule type" value="Genomic_DNA"/>
</dbReference>
<name>A0A4Q9FM58_9FLAO</name>
<proteinExistence type="predicted"/>
<protein>
    <recommendedName>
        <fullName evidence="3">Fibronectin type-III domain-containing protein</fullName>
    </recommendedName>
</protein>
<dbReference type="Gene3D" id="2.60.40.10">
    <property type="entry name" value="Immunoglobulins"/>
    <property type="match status" value="3"/>
</dbReference>